<evidence type="ECO:0000256" key="1">
    <source>
        <dbReference type="SAM" id="MobiDB-lite"/>
    </source>
</evidence>
<feature type="region of interest" description="Disordered" evidence="1">
    <location>
        <begin position="27"/>
        <end position="80"/>
    </location>
</feature>
<comment type="caution">
    <text evidence="2">The sequence shown here is derived from an EMBL/GenBank/DDBJ whole genome shotgun (WGS) entry which is preliminary data.</text>
</comment>
<dbReference type="Proteomes" id="UP000886998">
    <property type="component" value="Unassembled WGS sequence"/>
</dbReference>
<dbReference type="AlphaFoldDB" id="A0A8X6WS92"/>
<feature type="compositionally biased region" description="Basic and acidic residues" evidence="1">
    <location>
        <begin position="38"/>
        <end position="69"/>
    </location>
</feature>
<evidence type="ECO:0000313" key="3">
    <source>
        <dbReference type="Proteomes" id="UP000886998"/>
    </source>
</evidence>
<evidence type="ECO:0000313" key="2">
    <source>
        <dbReference type="EMBL" id="GFY39464.1"/>
    </source>
</evidence>
<keyword evidence="3" id="KW-1185">Reference proteome</keyword>
<sequence>MSETSSWHPSSVVAFFHQLQQANKRAMDSREVQGCPVRTRETSKDALSRTRGTSKDALSRTREKSKDVLSRTSSEDFSEAHRCLPDSRIQGCIGFH</sequence>
<reference evidence="2" key="1">
    <citation type="submission" date="2020-08" db="EMBL/GenBank/DDBJ databases">
        <title>Multicomponent nature underlies the extraordinary mechanical properties of spider dragline silk.</title>
        <authorList>
            <person name="Kono N."/>
            <person name="Nakamura H."/>
            <person name="Mori M."/>
            <person name="Yoshida Y."/>
            <person name="Ohtoshi R."/>
            <person name="Malay A.D."/>
            <person name="Moran D.A.P."/>
            <person name="Tomita M."/>
            <person name="Numata K."/>
            <person name="Arakawa K."/>
        </authorList>
    </citation>
    <scope>NUCLEOTIDE SEQUENCE</scope>
</reference>
<organism evidence="2 3">
    <name type="scientific">Trichonephila inaurata madagascariensis</name>
    <dbReference type="NCBI Taxonomy" id="2747483"/>
    <lineage>
        <taxon>Eukaryota</taxon>
        <taxon>Metazoa</taxon>
        <taxon>Ecdysozoa</taxon>
        <taxon>Arthropoda</taxon>
        <taxon>Chelicerata</taxon>
        <taxon>Arachnida</taxon>
        <taxon>Araneae</taxon>
        <taxon>Araneomorphae</taxon>
        <taxon>Entelegynae</taxon>
        <taxon>Araneoidea</taxon>
        <taxon>Nephilidae</taxon>
        <taxon>Trichonephila</taxon>
        <taxon>Trichonephila inaurata</taxon>
    </lineage>
</organism>
<proteinExistence type="predicted"/>
<dbReference type="EMBL" id="BMAV01001400">
    <property type="protein sequence ID" value="GFY39464.1"/>
    <property type="molecule type" value="Genomic_DNA"/>
</dbReference>
<gene>
    <name evidence="2" type="ORF">TNIN_308231</name>
</gene>
<accession>A0A8X6WS92</accession>
<protein>
    <submittedName>
        <fullName evidence="2">Uncharacterized protein</fullName>
    </submittedName>
</protein>
<name>A0A8X6WS92_9ARAC</name>